<name>A0A3M8AUV2_9BACL</name>
<feature type="domain" description="DUF4097" evidence="1">
    <location>
        <begin position="117"/>
        <end position="281"/>
    </location>
</feature>
<organism evidence="3 4">
    <name type="scientific">Brevibacillus agri</name>
    <dbReference type="NCBI Taxonomy" id="51101"/>
    <lineage>
        <taxon>Bacteria</taxon>
        <taxon>Bacillati</taxon>
        <taxon>Bacillota</taxon>
        <taxon>Bacilli</taxon>
        <taxon>Bacillales</taxon>
        <taxon>Paenibacillaceae</taxon>
        <taxon>Brevibacillus</taxon>
    </lineage>
</organism>
<gene>
    <name evidence="2" type="ORF">BAG01nite_09840</name>
    <name evidence="3" type="ORF">EB820_13210</name>
</gene>
<dbReference type="Proteomes" id="UP000317180">
    <property type="component" value="Unassembled WGS sequence"/>
</dbReference>
<evidence type="ECO:0000313" key="2">
    <source>
        <dbReference type="EMBL" id="GED24882.1"/>
    </source>
</evidence>
<accession>A0A3M8AUV2</accession>
<evidence type="ECO:0000259" key="1">
    <source>
        <dbReference type="Pfam" id="PF13349"/>
    </source>
</evidence>
<protein>
    <recommendedName>
        <fullName evidence="1">DUF4097 domain-containing protein</fullName>
    </recommendedName>
</protein>
<dbReference type="RefSeq" id="WP_005826520.1">
    <property type="nucleotide sequence ID" value="NZ_BJOD01000009.1"/>
</dbReference>
<dbReference type="EMBL" id="BJOD01000009">
    <property type="protein sequence ID" value="GED24882.1"/>
    <property type="molecule type" value="Genomic_DNA"/>
</dbReference>
<sequence length="282" mass="30794">MKNWGKKLFGISLLLFVVGVCGLVWLFAKQEHFAFSLKKIEEQRIIEQPFKAVAVETGTADLVITPTKAAQATVRLTGEISEQQKERLQWTSEVTEDGTLRVQVQEKLHVSLFYPGSGELKLEIMLPEKEYESIRLETATGDIKSGALTAKTGEVSSSTGDVDLTGYAGERLDVRTDTGDLKLAGIRASLNIDSSTGEIDKLVLPELTRDVTVRTDTGDVRIAVEKQPEAAQLELASDVGDIEVKWATLSYAKREEQNIKASVGTGGPKLSVKTSTGDIRIQ</sequence>
<evidence type="ECO:0000313" key="4">
    <source>
        <dbReference type="Proteomes" id="UP000276178"/>
    </source>
</evidence>
<reference evidence="3 4" key="1">
    <citation type="submission" date="2018-10" db="EMBL/GenBank/DDBJ databases">
        <title>Phylogenomics of Brevibacillus.</title>
        <authorList>
            <person name="Dunlap C."/>
        </authorList>
    </citation>
    <scope>NUCLEOTIDE SEQUENCE [LARGE SCALE GENOMIC DNA]</scope>
    <source>
        <strain evidence="3 4">NRRL NRS 1219</strain>
    </source>
</reference>
<keyword evidence="5" id="KW-1185">Reference proteome</keyword>
<dbReference type="Pfam" id="PF13349">
    <property type="entry name" value="DUF4097"/>
    <property type="match status" value="1"/>
</dbReference>
<dbReference type="AlphaFoldDB" id="A0A3M8AUV2"/>
<evidence type="ECO:0000313" key="5">
    <source>
        <dbReference type="Proteomes" id="UP000317180"/>
    </source>
</evidence>
<evidence type="ECO:0000313" key="3">
    <source>
        <dbReference type="EMBL" id="RNB54753.1"/>
    </source>
</evidence>
<comment type="caution">
    <text evidence="3">The sequence shown here is derived from an EMBL/GenBank/DDBJ whole genome shotgun (WGS) entry which is preliminary data.</text>
</comment>
<dbReference type="EMBL" id="RHHN01000038">
    <property type="protein sequence ID" value="RNB54753.1"/>
    <property type="molecule type" value="Genomic_DNA"/>
</dbReference>
<dbReference type="GeneID" id="82812542"/>
<proteinExistence type="predicted"/>
<dbReference type="OrthoDB" id="2474277at2"/>
<reference evidence="2 5" key="2">
    <citation type="submission" date="2019-06" db="EMBL/GenBank/DDBJ databases">
        <title>Whole genome shotgun sequence of Brevibacillus agri NBRC 15538.</title>
        <authorList>
            <person name="Hosoyama A."/>
            <person name="Uohara A."/>
            <person name="Ohji S."/>
            <person name="Ichikawa N."/>
        </authorList>
    </citation>
    <scope>NUCLEOTIDE SEQUENCE [LARGE SCALE GENOMIC DNA]</scope>
    <source>
        <strain evidence="2 5">NBRC 15538</strain>
    </source>
</reference>
<dbReference type="Proteomes" id="UP000276178">
    <property type="component" value="Unassembled WGS sequence"/>
</dbReference>
<dbReference type="InterPro" id="IPR025164">
    <property type="entry name" value="Toastrack_DUF4097"/>
</dbReference>